<keyword evidence="2" id="KW-0472">Membrane</keyword>
<dbReference type="Proteomes" id="UP000269221">
    <property type="component" value="Unassembled WGS sequence"/>
</dbReference>
<accession>A0A3M0KLB1</accession>
<protein>
    <recommendedName>
        <fullName evidence="5">G-protein coupled receptors family 1 profile domain-containing protein</fullName>
    </recommendedName>
</protein>
<keyword evidence="4" id="KW-1185">Reference proteome</keyword>
<evidence type="ECO:0000313" key="3">
    <source>
        <dbReference type="EMBL" id="RMC14038.1"/>
    </source>
</evidence>
<feature type="region of interest" description="Disordered" evidence="1">
    <location>
        <begin position="1"/>
        <end position="25"/>
    </location>
</feature>
<evidence type="ECO:0008006" key="5">
    <source>
        <dbReference type="Google" id="ProtNLM"/>
    </source>
</evidence>
<dbReference type="SUPFAM" id="SSF81321">
    <property type="entry name" value="Family A G protein-coupled receptor-like"/>
    <property type="match status" value="1"/>
</dbReference>
<dbReference type="STRING" id="333673.A0A3M0KLB1"/>
<evidence type="ECO:0000256" key="2">
    <source>
        <dbReference type="SAM" id="Phobius"/>
    </source>
</evidence>
<gene>
    <name evidence="3" type="ORF">DUI87_09125</name>
</gene>
<dbReference type="AlphaFoldDB" id="A0A3M0KLB1"/>
<proteinExistence type="predicted"/>
<feature type="compositionally biased region" description="Polar residues" evidence="1">
    <location>
        <begin position="1"/>
        <end position="12"/>
    </location>
</feature>
<reference evidence="3 4" key="1">
    <citation type="submission" date="2018-07" db="EMBL/GenBank/DDBJ databases">
        <title>A high quality draft genome assembly of the barn swallow (H. rustica rustica).</title>
        <authorList>
            <person name="Formenti G."/>
            <person name="Chiara M."/>
            <person name="Poveda L."/>
            <person name="Francoijs K.-J."/>
            <person name="Bonisoli-Alquati A."/>
            <person name="Canova L."/>
            <person name="Gianfranceschi L."/>
            <person name="Horner D.S."/>
            <person name="Saino N."/>
        </authorList>
    </citation>
    <scope>NUCLEOTIDE SEQUENCE [LARGE SCALE GENOMIC DNA]</scope>
    <source>
        <strain evidence="3">Chelidonia</strain>
        <tissue evidence="3">Blood</tissue>
    </source>
</reference>
<dbReference type="EMBL" id="QRBI01000105">
    <property type="protein sequence ID" value="RMC14038.1"/>
    <property type="molecule type" value="Genomic_DNA"/>
</dbReference>
<evidence type="ECO:0000256" key="1">
    <source>
        <dbReference type="SAM" id="MobiDB-lite"/>
    </source>
</evidence>
<dbReference type="OrthoDB" id="10044919at2759"/>
<keyword evidence="2" id="KW-1133">Transmembrane helix</keyword>
<feature type="transmembrane region" description="Helical" evidence="2">
    <location>
        <begin position="32"/>
        <end position="56"/>
    </location>
</feature>
<evidence type="ECO:0000313" key="4">
    <source>
        <dbReference type="Proteomes" id="UP000269221"/>
    </source>
</evidence>
<sequence>MRVNESELNSSVLPRDPPTEGAPRRQPWVTSALAAILIFTIAVDLLGNLLVILSVYRNKKLRNAALLKSQVDSQRKVDIKFSSSFCEITLPLCKRTPPPGVCLISGNNFPKSEILVLLKSIANLLPRYSNEVNEIFSNNIMRQFQYVSF</sequence>
<keyword evidence="2" id="KW-0812">Transmembrane</keyword>
<organism evidence="3 4">
    <name type="scientific">Hirundo rustica rustica</name>
    <dbReference type="NCBI Taxonomy" id="333673"/>
    <lineage>
        <taxon>Eukaryota</taxon>
        <taxon>Metazoa</taxon>
        <taxon>Chordata</taxon>
        <taxon>Craniata</taxon>
        <taxon>Vertebrata</taxon>
        <taxon>Euteleostomi</taxon>
        <taxon>Archelosauria</taxon>
        <taxon>Archosauria</taxon>
        <taxon>Dinosauria</taxon>
        <taxon>Saurischia</taxon>
        <taxon>Theropoda</taxon>
        <taxon>Coelurosauria</taxon>
        <taxon>Aves</taxon>
        <taxon>Neognathae</taxon>
        <taxon>Neoaves</taxon>
        <taxon>Telluraves</taxon>
        <taxon>Australaves</taxon>
        <taxon>Passeriformes</taxon>
        <taxon>Sylvioidea</taxon>
        <taxon>Hirundinidae</taxon>
        <taxon>Hirundo</taxon>
    </lineage>
</organism>
<name>A0A3M0KLB1_HIRRU</name>
<comment type="caution">
    <text evidence="3">The sequence shown here is derived from an EMBL/GenBank/DDBJ whole genome shotgun (WGS) entry which is preliminary data.</text>
</comment>